<keyword evidence="3" id="KW-1185">Reference proteome</keyword>
<dbReference type="EMBL" id="JAUDCG010000033">
    <property type="protein sequence ID" value="MDM8157570.1"/>
    <property type="molecule type" value="Genomic_DNA"/>
</dbReference>
<protein>
    <submittedName>
        <fullName evidence="2">Glycosyltransferase family 4 protein</fullName>
    </submittedName>
</protein>
<proteinExistence type="predicted"/>
<dbReference type="RefSeq" id="WP_289608013.1">
    <property type="nucleotide sequence ID" value="NZ_JAUDCG010000033.1"/>
</dbReference>
<dbReference type="PANTHER" id="PTHR12526:SF609">
    <property type="entry name" value="LIPOPOLYSACCHARIDE BIOSYNTHESIS PROTEIN"/>
    <property type="match status" value="1"/>
</dbReference>
<reference evidence="2" key="1">
    <citation type="submission" date="2023-06" db="EMBL/GenBank/DDBJ databases">
        <title>Identification and characterization of horizontal gene transfer across gut microbiota members of farm animals based on homology search.</title>
        <authorList>
            <person name="Schwarzerova J."/>
            <person name="Nykrynova M."/>
            <person name="Jureckova K."/>
            <person name="Cejkova D."/>
            <person name="Rychlik I."/>
        </authorList>
    </citation>
    <scope>NUCLEOTIDE SEQUENCE</scope>
    <source>
        <strain evidence="2">ET39</strain>
    </source>
</reference>
<name>A0ABT7UF75_9FIRM</name>
<dbReference type="SUPFAM" id="SSF53756">
    <property type="entry name" value="UDP-Glycosyltransferase/glycogen phosphorylase"/>
    <property type="match status" value="1"/>
</dbReference>
<dbReference type="InterPro" id="IPR001296">
    <property type="entry name" value="Glyco_trans_1"/>
</dbReference>
<accession>A0ABT7UF75</accession>
<evidence type="ECO:0000313" key="2">
    <source>
        <dbReference type="EMBL" id="MDM8157570.1"/>
    </source>
</evidence>
<evidence type="ECO:0000313" key="3">
    <source>
        <dbReference type="Proteomes" id="UP001529340"/>
    </source>
</evidence>
<dbReference type="Pfam" id="PF00534">
    <property type="entry name" value="Glycos_transf_1"/>
    <property type="match status" value="1"/>
</dbReference>
<gene>
    <name evidence="2" type="ORF">QUV96_07960</name>
</gene>
<reference evidence="2" key="2">
    <citation type="submission" date="2023-06" db="EMBL/GenBank/DDBJ databases">
        <authorList>
            <person name="Zeman M."/>
            <person name="Kubasova T."/>
            <person name="Jahodarova E."/>
            <person name="Nykrynova M."/>
            <person name="Rychlik I."/>
        </authorList>
    </citation>
    <scope>NUCLEOTIDE SEQUENCE</scope>
    <source>
        <strain evidence="2">ET39</strain>
    </source>
</reference>
<dbReference type="CDD" id="cd03794">
    <property type="entry name" value="GT4_WbuB-like"/>
    <property type="match status" value="1"/>
</dbReference>
<sequence>MKIIFPTIAYSPDGGSIYNDLVDCLVTHGHEIVVCRSDPSIDHTTLKTIRPGIKILNIKTGNQFEHNLIKKGINMLLLERQFISGIKKYLHDDRFDLVLYATPPISLNGVVKFCKKVFKARSFLMLKDIFPQNAIDLEMIKPNSIIHKYFLRKETNLYEISDYIGCMSNKNLEYLMNYDDSIQQKGHIFFNSIKVADNRPIFDEEKKTTDFVFGGNLGKPQNIPLLLKMIDQLKDYPLARFTIVGKGSEEYLVKKYARENNSNFTYVPYLPKEAYDSLLLNCDIGLICLDPRFTIANIPSKLPTYYNYGKPVLAITDTSTDLKDFIEPPKCGWWCDANNTQKIIATIKEICSAKAEQHRRGMNAKHYVKKHFDVERNAKQIENFMEGLSDE</sequence>
<organism evidence="2 3">
    <name type="scientific">Amedibacillus dolichus</name>
    <dbReference type="NCBI Taxonomy" id="31971"/>
    <lineage>
        <taxon>Bacteria</taxon>
        <taxon>Bacillati</taxon>
        <taxon>Bacillota</taxon>
        <taxon>Erysipelotrichia</taxon>
        <taxon>Erysipelotrichales</taxon>
        <taxon>Erysipelotrichaceae</taxon>
        <taxon>Amedibacillus</taxon>
    </lineage>
</organism>
<dbReference type="PANTHER" id="PTHR12526">
    <property type="entry name" value="GLYCOSYLTRANSFERASE"/>
    <property type="match status" value="1"/>
</dbReference>
<dbReference type="Proteomes" id="UP001529340">
    <property type="component" value="Unassembled WGS sequence"/>
</dbReference>
<evidence type="ECO:0000259" key="1">
    <source>
        <dbReference type="Pfam" id="PF00534"/>
    </source>
</evidence>
<comment type="caution">
    <text evidence="2">The sequence shown here is derived from an EMBL/GenBank/DDBJ whole genome shotgun (WGS) entry which is preliminary data.</text>
</comment>
<feature type="domain" description="Glycosyl transferase family 1" evidence="1">
    <location>
        <begin position="198"/>
        <end position="366"/>
    </location>
</feature>
<dbReference type="Gene3D" id="3.40.50.2000">
    <property type="entry name" value="Glycogen Phosphorylase B"/>
    <property type="match status" value="1"/>
</dbReference>